<proteinExistence type="predicted"/>
<name>A0A1Q3DLI8_9VIRU</name>
<dbReference type="EMBL" id="BDLS01000002">
    <property type="protein sequence ID" value="GAV93193.1"/>
    <property type="molecule type" value="Genomic_DNA"/>
</dbReference>
<comment type="caution">
    <text evidence="1">The sequence shown here is derived from an EMBL/GenBank/DDBJ whole genome shotgun (WGS) entry which is preliminary data.</text>
</comment>
<reference evidence="1" key="1">
    <citation type="submission" date="2017-01" db="EMBL/GenBank/DDBJ databases">
        <title>Draft genome sequence of uncultured bacilliform virus purified from snow crab.</title>
        <authorList>
            <person name="Takano T."/>
        </authorList>
    </citation>
    <scope>NUCLEOTIDE SEQUENCE</scope>
    <source>
        <strain evidence="1">Isolate_1</strain>
    </source>
</reference>
<sequence length="82" mass="9646">MLRKLKTSTHTHLTKIFITLNRALNVWHAQKKADLHLISQCSRNVSESLQGCAKHNGVLVGKRNFPTTWNPRNWKNWKNWKN</sequence>
<evidence type="ECO:0000313" key="1">
    <source>
        <dbReference type="EMBL" id="GAV93193.1"/>
    </source>
</evidence>
<protein>
    <submittedName>
        <fullName evidence="1">Uncharacterized protein</fullName>
    </submittedName>
</protein>
<accession>A0A1Q3DLI8</accession>
<gene>
    <name evidence="1" type="ORF">SCV_072</name>
</gene>
<organism evidence="1">
    <name type="scientific">Chionoecetes opilio bacilliform virus</name>
    <dbReference type="NCBI Taxonomy" id="1825681"/>
    <lineage>
        <taxon>Viruses</taxon>
        <taxon>Viruses incertae sedis</taxon>
        <taxon>Naldaviricetes</taxon>
        <taxon>Nimaviridae</taxon>
    </lineage>
</organism>